<evidence type="ECO:0000313" key="2">
    <source>
        <dbReference type="EMBL" id="CAI5453712.1"/>
    </source>
</evidence>
<sequence>MDAKIRVINEKMRNIYDSNCETQFSRNLKNQVLDEIEQDIREYSKGFFSKSLLSLTSIVPFGSFPSNISKLTSDLDILLIIEKTGVKEEEQKYNSASGFGKQRKNKILKFVAEELCRNRGVYRNIMHIDAAKVPIVRGFKNDVQFDISVHFGKNMPGCCIATRYINTVIQFYPDFPMLHNFLKSWLATLPTQKPNSYSLSLLLIHFLETQQYIPKLHKSYSRFFAPEKATWDLSPLIPQNVSDLWKSRNRKSPAELFIDFLFYFKFHPIANKIIDMKLGNVRNKKERSFAGLFIIDPFDPRNPGRTMRDTLEFQKTLNETLDMIMQFNGDPQCLFSGL</sequence>
<dbReference type="OrthoDB" id="2274644at2759"/>
<dbReference type="PANTHER" id="PTHR12271">
    <property type="entry name" value="POLY A POLYMERASE CID PAP -RELATED"/>
    <property type="match status" value="1"/>
</dbReference>
<dbReference type="SUPFAM" id="SSF81301">
    <property type="entry name" value="Nucleotidyltransferase"/>
    <property type="match status" value="1"/>
</dbReference>
<dbReference type="Gene3D" id="3.30.460.10">
    <property type="entry name" value="Beta Polymerase, domain 2"/>
    <property type="match status" value="1"/>
</dbReference>
<dbReference type="CDD" id="cd05402">
    <property type="entry name" value="NT_PAP_TUTase"/>
    <property type="match status" value="1"/>
</dbReference>
<feature type="domain" description="Poly(A) RNA polymerase mitochondrial-like central palm" evidence="1">
    <location>
        <begin position="8"/>
        <end position="149"/>
    </location>
</feature>
<dbReference type="Proteomes" id="UP001152747">
    <property type="component" value="Unassembled WGS sequence"/>
</dbReference>
<dbReference type="InterPro" id="IPR043519">
    <property type="entry name" value="NT_sf"/>
</dbReference>
<dbReference type="InterPro" id="IPR054708">
    <property type="entry name" value="MTPAP-like_central"/>
</dbReference>
<evidence type="ECO:0000259" key="1">
    <source>
        <dbReference type="Pfam" id="PF22600"/>
    </source>
</evidence>
<evidence type="ECO:0000313" key="3">
    <source>
        <dbReference type="Proteomes" id="UP001152747"/>
    </source>
</evidence>
<proteinExistence type="predicted"/>
<name>A0A9P1J0W6_9PELO</name>
<gene>
    <name evidence="2" type="ORF">CAMP_LOCUS16349</name>
</gene>
<reference evidence="2" key="1">
    <citation type="submission" date="2022-11" db="EMBL/GenBank/DDBJ databases">
        <authorList>
            <person name="Kikuchi T."/>
        </authorList>
    </citation>
    <scope>NUCLEOTIDE SEQUENCE</scope>
    <source>
        <strain evidence="2">PS1010</strain>
    </source>
</reference>
<keyword evidence="3" id="KW-1185">Reference proteome</keyword>
<dbReference type="GO" id="GO:0050265">
    <property type="term" value="F:RNA uridylyltransferase activity"/>
    <property type="evidence" value="ECO:0007669"/>
    <property type="project" value="TreeGrafter"/>
</dbReference>
<dbReference type="SUPFAM" id="SSF81631">
    <property type="entry name" value="PAP/OAS1 substrate-binding domain"/>
    <property type="match status" value="1"/>
</dbReference>
<dbReference type="Pfam" id="PF22600">
    <property type="entry name" value="MTPAP-like_central"/>
    <property type="match status" value="1"/>
</dbReference>
<dbReference type="GO" id="GO:0031123">
    <property type="term" value="P:RNA 3'-end processing"/>
    <property type="evidence" value="ECO:0007669"/>
    <property type="project" value="TreeGrafter"/>
</dbReference>
<dbReference type="EMBL" id="CANHGI010000005">
    <property type="protein sequence ID" value="CAI5453712.1"/>
    <property type="molecule type" value="Genomic_DNA"/>
</dbReference>
<organism evidence="2 3">
    <name type="scientific">Caenorhabditis angaria</name>
    <dbReference type="NCBI Taxonomy" id="860376"/>
    <lineage>
        <taxon>Eukaryota</taxon>
        <taxon>Metazoa</taxon>
        <taxon>Ecdysozoa</taxon>
        <taxon>Nematoda</taxon>
        <taxon>Chromadorea</taxon>
        <taxon>Rhabditida</taxon>
        <taxon>Rhabditina</taxon>
        <taxon>Rhabditomorpha</taxon>
        <taxon>Rhabditoidea</taxon>
        <taxon>Rhabditidae</taxon>
        <taxon>Peloderinae</taxon>
        <taxon>Caenorhabditis</taxon>
    </lineage>
</organism>
<dbReference type="Gene3D" id="1.10.1410.10">
    <property type="match status" value="1"/>
</dbReference>
<dbReference type="AlphaFoldDB" id="A0A9P1J0W6"/>
<comment type="caution">
    <text evidence="2">The sequence shown here is derived from an EMBL/GenBank/DDBJ whole genome shotgun (WGS) entry which is preliminary data.</text>
</comment>
<dbReference type="PANTHER" id="PTHR12271:SF39">
    <property type="entry name" value="PAP-ASSOCIATED DOMAIN-CONTAINING PROTEIN"/>
    <property type="match status" value="1"/>
</dbReference>
<protein>
    <recommendedName>
        <fullName evidence="1">Poly(A) RNA polymerase mitochondrial-like central palm domain-containing protein</fullName>
    </recommendedName>
</protein>
<accession>A0A9P1J0W6</accession>